<reference evidence="2 3" key="1">
    <citation type="submission" date="2017-06" db="EMBL/GenBank/DDBJ databases">
        <title>Celeribacter sp. TSPH2 complete genome sequence.</title>
        <authorList>
            <person name="Woo J.-H."/>
            <person name="Kim H.-S."/>
        </authorList>
    </citation>
    <scope>NUCLEOTIDE SEQUENCE [LARGE SCALE GENOMIC DNA]</scope>
    <source>
        <strain evidence="2 3">TSPH2</strain>
    </source>
</reference>
<accession>A0A291G7X8</accession>
<evidence type="ECO:0000313" key="3">
    <source>
        <dbReference type="Proteomes" id="UP000217935"/>
    </source>
</evidence>
<proteinExistence type="predicted"/>
<evidence type="ECO:0000313" key="2">
    <source>
        <dbReference type="EMBL" id="ATG46130.1"/>
    </source>
</evidence>
<sequence>MRGLAIILAATATCLLAAQPAPALPARDMDPLAREFAYCVGRLSATMEHQWLLSDPASDLTERQRGAMISLLETVSPPDQGGAR</sequence>
<keyword evidence="3" id="KW-1185">Reference proteome</keyword>
<feature type="chain" id="PRO_5013262379" evidence="1">
    <location>
        <begin position="24"/>
        <end position="84"/>
    </location>
</feature>
<dbReference type="STRING" id="1758178.GCA_001550095_00788"/>
<evidence type="ECO:0000256" key="1">
    <source>
        <dbReference type="SAM" id="SignalP"/>
    </source>
</evidence>
<organism evidence="2 3">
    <name type="scientific">Celeribacter ethanolicus</name>
    <dbReference type="NCBI Taxonomy" id="1758178"/>
    <lineage>
        <taxon>Bacteria</taxon>
        <taxon>Pseudomonadati</taxon>
        <taxon>Pseudomonadota</taxon>
        <taxon>Alphaproteobacteria</taxon>
        <taxon>Rhodobacterales</taxon>
        <taxon>Roseobacteraceae</taxon>
        <taxon>Celeribacter</taxon>
    </lineage>
</organism>
<protein>
    <submittedName>
        <fullName evidence="2">Uncharacterized protein</fullName>
    </submittedName>
</protein>
<dbReference type="KEGG" id="ceh:CEW89_00200"/>
<feature type="signal peptide" evidence="1">
    <location>
        <begin position="1"/>
        <end position="23"/>
    </location>
</feature>
<name>A0A291G7X8_9RHOB</name>
<dbReference type="AlphaFoldDB" id="A0A291G7X8"/>
<dbReference type="Proteomes" id="UP000217935">
    <property type="component" value="Chromosome"/>
</dbReference>
<dbReference type="EMBL" id="CP022196">
    <property type="protein sequence ID" value="ATG46130.1"/>
    <property type="molecule type" value="Genomic_DNA"/>
</dbReference>
<gene>
    <name evidence="2" type="ORF">CEW89_00200</name>
</gene>
<keyword evidence="1" id="KW-0732">Signal</keyword>